<dbReference type="Pfam" id="PF02410">
    <property type="entry name" value="RsfS"/>
    <property type="match status" value="1"/>
</dbReference>
<dbReference type="NCBIfam" id="TIGR00090">
    <property type="entry name" value="rsfS_iojap_ybeB"/>
    <property type="match status" value="1"/>
</dbReference>
<comment type="caution">
    <text evidence="3">The sequence shown here is derived from an EMBL/GenBank/DDBJ whole genome shotgun (WGS) entry which is preliminary data.</text>
</comment>
<name>A0A0M2NH50_9FIRM</name>
<keyword evidence="4" id="KW-1185">Reference proteome</keyword>
<proteinExistence type="inferred from homology"/>
<dbReference type="AlphaFoldDB" id="A0A0M2NH50"/>
<keyword evidence="2" id="KW-0963">Cytoplasm</keyword>
<comment type="subunit">
    <text evidence="2">Interacts with ribosomal protein uL14 (rplN).</text>
</comment>
<dbReference type="Proteomes" id="UP000034076">
    <property type="component" value="Unassembled WGS sequence"/>
</dbReference>
<reference evidence="3 4" key="1">
    <citation type="submission" date="2015-04" db="EMBL/GenBank/DDBJ databases">
        <title>Draft genome sequence of bacteremic isolate Catabacter hongkongensis type strain HKU16T.</title>
        <authorList>
            <person name="Lau S.K."/>
            <person name="Teng J.L."/>
            <person name="Huang Y."/>
            <person name="Curreem S.O."/>
            <person name="Tsui S.K."/>
            <person name="Woo P.C."/>
        </authorList>
    </citation>
    <scope>NUCLEOTIDE SEQUENCE [LARGE SCALE GENOMIC DNA]</scope>
    <source>
        <strain evidence="3 4">HKU16</strain>
    </source>
</reference>
<dbReference type="GO" id="GO:0017148">
    <property type="term" value="P:negative regulation of translation"/>
    <property type="evidence" value="ECO:0007669"/>
    <property type="project" value="UniProtKB-UniRule"/>
</dbReference>
<evidence type="ECO:0000313" key="3">
    <source>
        <dbReference type="EMBL" id="KKI50276.1"/>
    </source>
</evidence>
<dbReference type="HAMAP" id="MF_01477">
    <property type="entry name" value="Iojap_RsfS"/>
    <property type="match status" value="1"/>
</dbReference>
<keyword evidence="2" id="KW-0810">Translation regulation</keyword>
<dbReference type="EMBL" id="LAYJ01000112">
    <property type="protein sequence ID" value="KKI50276.1"/>
    <property type="molecule type" value="Genomic_DNA"/>
</dbReference>
<dbReference type="GO" id="GO:0043023">
    <property type="term" value="F:ribosomal large subunit binding"/>
    <property type="evidence" value="ECO:0007669"/>
    <property type="project" value="TreeGrafter"/>
</dbReference>
<dbReference type="SUPFAM" id="SSF81301">
    <property type="entry name" value="Nucleotidyltransferase"/>
    <property type="match status" value="1"/>
</dbReference>
<evidence type="ECO:0000256" key="2">
    <source>
        <dbReference type="HAMAP-Rule" id="MF_01477"/>
    </source>
</evidence>
<dbReference type="GO" id="GO:0042256">
    <property type="term" value="P:cytosolic ribosome assembly"/>
    <property type="evidence" value="ECO:0007669"/>
    <property type="project" value="UniProtKB-UniRule"/>
</dbReference>
<dbReference type="InterPro" id="IPR004394">
    <property type="entry name" value="Iojap/RsfS/C7orf30"/>
</dbReference>
<dbReference type="Gene3D" id="3.30.460.10">
    <property type="entry name" value="Beta Polymerase, domain 2"/>
    <property type="match status" value="1"/>
</dbReference>
<comment type="similarity">
    <text evidence="1 2">Belongs to the Iojap/RsfS family.</text>
</comment>
<gene>
    <name evidence="2" type="primary">rsfS</name>
    <name evidence="3" type="ORF">CHK_2339</name>
</gene>
<dbReference type="GO" id="GO:0090071">
    <property type="term" value="P:negative regulation of ribosome biogenesis"/>
    <property type="evidence" value="ECO:0007669"/>
    <property type="project" value="UniProtKB-UniRule"/>
</dbReference>
<evidence type="ECO:0000313" key="4">
    <source>
        <dbReference type="Proteomes" id="UP000034076"/>
    </source>
</evidence>
<protein>
    <recommendedName>
        <fullName evidence="2">Ribosomal silencing factor RsfS</fullName>
    </recommendedName>
</protein>
<evidence type="ECO:0000256" key="1">
    <source>
        <dbReference type="ARBA" id="ARBA00010574"/>
    </source>
</evidence>
<dbReference type="STRING" id="270498.CHK_2339"/>
<organism evidence="3 4">
    <name type="scientific">Christensenella hongkongensis</name>
    <dbReference type="NCBI Taxonomy" id="270498"/>
    <lineage>
        <taxon>Bacteria</taxon>
        <taxon>Bacillati</taxon>
        <taxon>Bacillota</taxon>
        <taxon>Clostridia</taxon>
        <taxon>Christensenellales</taxon>
        <taxon>Christensenellaceae</taxon>
        <taxon>Christensenella</taxon>
    </lineage>
</organism>
<dbReference type="PATRIC" id="fig|270498.16.peg.2092"/>
<dbReference type="RefSeq" id="WP_046444141.1">
    <property type="nucleotide sequence ID" value="NZ_CAUERS010000001.1"/>
</dbReference>
<keyword evidence="2" id="KW-0678">Repressor</keyword>
<dbReference type="PANTHER" id="PTHR21043">
    <property type="entry name" value="IOJAP SUPERFAMILY ORTHOLOG"/>
    <property type="match status" value="1"/>
</dbReference>
<dbReference type="GO" id="GO:0005737">
    <property type="term" value="C:cytoplasm"/>
    <property type="evidence" value="ECO:0007669"/>
    <property type="project" value="UniProtKB-SubCell"/>
</dbReference>
<comment type="subcellular location">
    <subcellularLocation>
        <location evidence="2">Cytoplasm</location>
    </subcellularLocation>
</comment>
<dbReference type="PANTHER" id="PTHR21043:SF0">
    <property type="entry name" value="MITOCHONDRIAL ASSEMBLY OF RIBOSOMAL LARGE SUBUNIT PROTEIN 1"/>
    <property type="match status" value="1"/>
</dbReference>
<accession>A0A0M2NH50</accession>
<sequence>MLEISERAKKIAEILDNKKAQDIVVLKVADMTIISDYFVVASAPNTSHVQTLAQEVQFKLAEEEVKPLRVEGEREGRWVVIDYGDVLVHIFHKDEREFYQLERLWKVEGNFLDYSAEQEKK</sequence>
<dbReference type="InterPro" id="IPR043519">
    <property type="entry name" value="NT_sf"/>
</dbReference>
<comment type="function">
    <text evidence="2">Functions as a ribosomal silencing factor. Interacts with ribosomal protein uL14 (rplN), blocking formation of intersubunit bridge B8. Prevents association of the 30S and 50S ribosomal subunits and the formation of functional ribosomes, thus repressing translation.</text>
</comment>